<dbReference type="Pfam" id="PF13332">
    <property type="entry name" value="Fil_haemagg_2"/>
    <property type="match status" value="1"/>
</dbReference>
<evidence type="ECO:0000313" key="3">
    <source>
        <dbReference type="Proteomes" id="UP000182654"/>
    </source>
</evidence>
<reference evidence="2 3" key="1">
    <citation type="submission" date="2016-10" db="EMBL/GenBank/DDBJ databases">
        <authorList>
            <person name="Varghese N."/>
            <person name="Submissions S."/>
        </authorList>
    </citation>
    <scope>NUCLEOTIDE SEQUENCE [LARGE SCALE GENOMIC DNA]</scope>
    <source>
        <strain evidence="2 3">BS2774</strain>
    </source>
</reference>
<protein>
    <submittedName>
        <fullName evidence="2">Haemagluttinin repeat-containing protein</fullName>
    </submittedName>
</protein>
<organism evidence="2 3">
    <name type="scientific">Pseudomonas extremorientalis</name>
    <dbReference type="NCBI Taxonomy" id="169669"/>
    <lineage>
        <taxon>Bacteria</taxon>
        <taxon>Pseudomonadati</taxon>
        <taxon>Pseudomonadota</taxon>
        <taxon>Gammaproteobacteria</taxon>
        <taxon>Pseudomonadales</taxon>
        <taxon>Pseudomonadaceae</taxon>
        <taxon>Pseudomonas</taxon>
    </lineage>
</organism>
<feature type="compositionally biased region" description="Polar residues" evidence="1">
    <location>
        <begin position="162"/>
        <end position="175"/>
    </location>
</feature>
<evidence type="ECO:0000256" key="1">
    <source>
        <dbReference type="SAM" id="MobiDB-lite"/>
    </source>
</evidence>
<sequence>MGQFINGPTGDAKFGNSKQSSSEQVVEQTNRSSTLKAGNDVDLSAGNDVTIKGSQVGAGRDINIKGRDVTLDVAKGGVSQENTQSQSWGGIHGGSSGGIKVGVGGSHGVANEDRNRESATATNLDAGRAINLDASNDLNLIGTQAKAGRDIDLKAGNDLNIRSEQNGATNDSNRSSGGGEVGITIGSEGFGVYASVSLGKGNLERDSKRQQDAYLYAGDRLGFTSGKDTNIAGATLRGDEVVGRVGGDLNVASVADTGKVKGKEFDINATVTIGPGAGVSGSVGFGQTSGKTNWVEDQTRITAKDKVDIRTENHTQIDGALIASDTGNLKLDTRTLGFSDIAGEDKEHGYYLNVGGTFTSANSKTATTQDPTQVGKGKEGETSASISGWKYDKEREQAVRATVGAGDIVVRNDAETGADSTAGLNRDVSKAYEVTQDKESRTDLYVSSSSVEDALHPLDTAKKLALGVYNYDKKSKENWDAASTGMNAIINKVEAALGRKMDAGALAIGGKDLAENTLEALILSGKSRADAMAMMRDPGFQQGVLAQLDNIMHVNDVVLKKTQADVGPMVDEYMSSAAGSLVIKTPVVTEGEQNAQQATLTFVSNINAYRQAHPESIEAIGYVLALAQGPKGMMQLAVGKLVENTEYGEALGKKLDELETKLGRALAEKMSGIVTLDVDSADDQYLTGFKPGTITSYQQYYDKQGSRLKYEAGEWKNWE</sequence>
<dbReference type="Proteomes" id="UP000182654">
    <property type="component" value="Chromosome I"/>
</dbReference>
<evidence type="ECO:0000313" key="2">
    <source>
        <dbReference type="EMBL" id="SDO83923.1"/>
    </source>
</evidence>
<dbReference type="RefSeq" id="WP_231999517.1">
    <property type="nucleotide sequence ID" value="NZ_LT629708.1"/>
</dbReference>
<feature type="region of interest" description="Disordered" evidence="1">
    <location>
        <begin position="1"/>
        <end position="40"/>
    </location>
</feature>
<feature type="region of interest" description="Disordered" evidence="1">
    <location>
        <begin position="362"/>
        <end position="386"/>
    </location>
</feature>
<keyword evidence="3" id="KW-1185">Reference proteome</keyword>
<dbReference type="EMBL" id="LT629708">
    <property type="protein sequence ID" value="SDO83923.1"/>
    <property type="molecule type" value="Genomic_DNA"/>
</dbReference>
<accession>A0ABY0S5M9</accession>
<proteinExistence type="predicted"/>
<gene>
    <name evidence="2" type="ORF">SAMN04490184_1580</name>
</gene>
<dbReference type="InterPro" id="IPR025157">
    <property type="entry name" value="Hemagglutinin_rpt"/>
</dbReference>
<feature type="compositionally biased region" description="Polar residues" evidence="1">
    <location>
        <begin position="362"/>
        <end position="372"/>
    </location>
</feature>
<feature type="compositionally biased region" description="Low complexity" evidence="1">
    <location>
        <begin position="19"/>
        <end position="28"/>
    </location>
</feature>
<feature type="region of interest" description="Disordered" evidence="1">
    <location>
        <begin position="162"/>
        <end position="181"/>
    </location>
</feature>
<name>A0ABY0S5M9_9PSED</name>